<accession>A0A2I0JF46</accession>
<reference evidence="2 3" key="1">
    <citation type="submission" date="2017-11" db="EMBL/GenBank/DDBJ databases">
        <title>De-novo sequencing of pomegranate (Punica granatum L.) genome.</title>
        <authorList>
            <person name="Akparov Z."/>
            <person name="Amiraslanov A."/>
            <person name="Hajiyeva S."/>
            <person name="Abbasov M."/>
            <person name="Kaur K."/>
            <person name="Hamwieh A."/>
            <person name="Solovyev V."/>
            <person name="Salamov A."/>
            <person name="Braich B."/>
            <person name="Kosarev P."/>
            <person name="Mahmoud A."/>
            <person name="Hajiyev E."/>
            <person name="Babayeva S."/>
            <person name="Izzatullayeva V."/>
            <person name="Mammadov A."/>
            <person name="Mammadov A."/>
            <person name="Sharifova S."/>
            <person name="Ojaghi J."/>
            <person name="Eynullazada K."/>
            <person name="Bayramov B."/>
            <person name="Abdulazimova A."/>
            <person name="Shahmuradov I."/>
        </authorList>
    </citation>
    <scope>NUCLEOTIDE SEQUENCE [LARGE SCALE GENOMIC DNA]</scope>
    <source>
        <strain evidence="3">cv. AG2017</strain>
        <tissue evidence="2">Leaf</tissue>
    </source>
</reference>
<evidence type="ECO:0000313" key="3">
    <source>
        <dbReference type="Proteomes" id="UP000233551"/>
    </source>
</evidence>
<evidence type="ECO:0000256" key="1">
    <source>
        <dbReference type="SAM" id="MobiDB-lite"/>
    </source>
</evidence>
<feature type="compositionally biased region" description="Low complexity" evidence="1">
    <location>
        <begin position="108"/>
        <end position="120"/>
    </location>
</feature>
<name>A0A2I0JF46_PUNGR</name>
<evidence type="ECO:0000313" key="2">
    <source>
        <dbReference type="EMBL" id="PKI54882.1"/>
    </source>
</evidence>
<sequence length="132" mass="14047">MGQDRGCFADTQHLLVTSSAIIVTTAPPWSPPFIPQLQDFTTISFSSDPSLVAAAPPLLLLLNNNSTTSTSQLRLLHLNAPTVVSLLSNPSWCSNSDAANTLSLAYQPPSHRSSVPHSPSYQAHPRLMGKAG</sequence>
<protein>
    <submittedName>
        <fullName evidence="2">Uncharacterized protein</fullName>
    </submittedName>
</protein>
<proteinExistence type="predicted"/>
<organism evidence="2 3">
    <name type="scientific">Punica granatum</name>
    <name type="common">Pomegranate</name>
    <dbReference type="NCBI Taxonomy" id="22663"/>
    <lineage>
        <taxon>Eukaryota</taxon>
        <taxon>Viridiplantae</taxon>
        <taxon>Streptophyta</taxon>
        <taxon>Embryophyta</taxon>
        <taxon>Tracheophyta</taxon>
        <taxon>Spermatophyta</taxon>
        <taxon>Magnoliopsida</taxon>
        <taxon>eudicotyledons</taxon>
        <taxon>Gunneridae</taxon>
        <taxon>Pentapetalae</taxon>
        <taxon>rosids</taxon>
        <taxon>malvids</taxon>
        <taxon>Myrtales</taxon>
        <taxon>Lythraceae</taxon>
        <taxon>Punica</taxon>
    </lineage>
</organism>
<dbReference type="EMBL" id="PGOL01001761">
    <property type="protein sequence ID" value="PKI54882.1"/>
    <property type="molecule type" value="Genomic_DNA"/>
</dbReference>
<feature type="region of interest" description="Disordered" evidence="1">
    <location>
        <begin position="107"/>
        <end position="132"/>
    </location>
</feature>
<gene>
    <name evidence="2" type="ORF">CRG98_024713</name>
</gene>
<comment type="caution">
    <text evidence="2">The sequence shown here is derived from an EMBL/GenBank/DDBJ whole genome shotgun (WGS) entry which is preliminary data.</text>
</comment>
<dbReference type="AlphaFoldDB" id="A0A2I0JF46"/>
<keyword evidence="3" id="KW-1185">Reference proteome</keyword>
<dbReference type="Proteomes" id="UP000233551">
    <property type="component" value="Unassembled WGS sequence"/>
</dbReference>